<organism evidence="2 3">
    <name type="scientific">Epidermidibacterium keratini</name>
    <dbReference type="NCBI Taxonomy" id="1891644"/>
    <lineage>
        <taxon>Bacteria</taxon>
        <taxon>Bacillati</taxon>
        <taxon>Actinomycetota</taxon>
        <taxon>Actinomycetes</taxon>
        <taxon>Sporichthyales</taxon>
        <taxon>Sporichthyaceae</taxon>
        <taxon>Epidermidibacterium</taxon>
    </lineage>
</organism>
<accession>A0A7L4YLR3</accession>
<reference evidence="2 3" key="1">
    <citation type="journal article" date="2018" name="Int. J. Syst. Evol. Microbiol.">
        <title>Epidermidibacterium keratini gen. nov., sp. nov., a member of the family Sporichthyaceae, isolated from keratin epidermis.</title>
        <authorList>
            <person name="Lee D.G."/>
            <person name="Trujillo M.E."/>
            <person name="Kang S."/>
            <person name="Nam J.J."/>
            <person name="Kim Y.J."/>
        </authorList>
    </citation>
    <scope>NUCLEOTIDE SEQUENCE [LARGE SCALE GENOMIC DNA]</scope>
    <source>
        <strain evidence="2 3">EPI-7</strain>
    </source>
</reference>
<gene>
    <name evidence="2" type="ORF">EK0264_03760</name>
</gene>
<protein>
    <submittedName>
        <fullName evidence="2">Uncharacterized protein</fullName>
    </submittedName>
</protein>
<evidence type="ECO:0000256" key="1">
    <source>
        <dbReference type="SAM" id="MobiDB-lite"/>
    </source>
</evidence>
<dbReference type="RefSeq" id="WP_159543092.1">
    <property type="nucleotide sequence ID" value="NZ_CP047156.1"/>
</dbReference>
<dbReference type="AlphaFoldDB" id="A0A7L4YLR3"/>
<dbReference type="EMBL" id="CP047156">
    <property type="protein sequence ID" value="QHB99486.1"/>
    <property type="molecule type" value="Genomic_DNA"/>
</dbReference>
<dbReference type="KEGG" id="eke:EK0264_03760"/>
<feature type="region of interest" description="Disordered" evidence="1">
    <location>
        <begin position="37"/>
        <end position="57"/>
    </location>
</feature>
<evidence type="ECO:0000313" key="3">
    <source>
        <dbReference type="Proteomes" id="UP000463857"/>
    </source>
</evidence>
<dbReference type="Proteomes" id="UP000463857">
    <property type="component" value="Chromosome"/>
</dbReference>
<evidence type="ECO:0000313" key="2">
    <source>
        <dbReference type="EMBL" id="QHB99486.1"/>
    </source>
</evidence>
<name>A0A7L4YLR3_9ACTN</name>
<sequence>MLFGEDSLPAEEILALIEWLPDTSAFAACQAAEAAKADAEAEARGEEVEDPPTPQWHPKRFYGWGWDRMIAARVVDESQMSRINALAIHTDRKHKSSLPKFTPFPSPWAVEAKKDDASPQQRGLSAARKFLAKAASDARKG</sequence>
<dbReference type="InParanoid" id="A0A7L4YLR3"/>
<keyword evidence="3" id="KW-1185">Reference proteome</keyword>
<feature type="compositionally biased region" description="Basic and acidic residues" evidence="1">
    <location>
        <begin position="37"/>
        <end position="46"/>
    </location>
</feature>
<proteinExistence type="predicted"/>